<name>A0A6A4HVD3_9AGAR</name>
<feature type="compositionally biased region" description="Acidic residues" evidence="6">
    <location>
        <begin position="335"/>
        <end position="345"/>
    </location>
</feature>
<organism evidence="7 8">
    <name type="scientific">Gymnopus androsaceus JB14</name>
    <dbReference type="NCBI Taxonomy" id="1447944"/>
    <lineage>
        <taxon>Eukaryota</taxon>
        <taxon>Fungi</taxon>
        <taxon>Dikarya</taxon>
        <taxon>Basidiomycota</taxon>
        <taxon>Agaricomycotina</taxon>
        <taxon>Agaricomycetes</taxon>
        <taxon>Agaricomycetidae</taxon>
        <taxon>Agaricales</taxon>
        <taxon>Marasmiineae</taxon>
        <taxon>Omphalotaceae</taxon>
        <taxon>Gymnopus</taxon>
    </lineage>
</organism>
<evidence type="ECO:0000256" key="6">
    <source>
        <dbReference type="SAM" id="MobiDB-lite"/>
    </source>
</evidence>
<keyword evidence="4" id="KW-0175">Coiled coil</keyword>
<proteinExistence type="inferred from homology"/>
<feature type="region of interest" description="Disordered" evidence="6">
    <location>
        <begin position="1"/>
        <end position="138"/>
    </location>
</feature>
<dbReference type="Proteomes" id="UP000799118">
    <property type="component" value="Unassembled WGS sequence"/>
</dbReference>
<feature type="compositionally biased region" description="Basic and acidic residues" evidence="6">
    <location>
        <begin position="427"/>
        <end position="443"/>
    </location>
</feature>
<dbReference type="GO" id="GO:0042273">
    <property type="term" value="P:ribosomal large subunit biogenesis"/>
    <property type="evidence" value="ECO:0007669"/>
    <property type="project" value="TreeGrafter"/>
</dbReference>
<dbReference type="InterPro" id="IPR008610">
    <property type="entry name" value="Ebp2"/>
</dbReference>
<accession>A0A6A4HVD3</accession>
<feature type="compositionally biased region" description="Acidic residues" evidence="6">
    <location>
        <begin position="128"/>
        <end position="138"/>
    </location>
</feature>
<dbReference type="AlphaFoldDB" id="A0A6A4HVD3"/>
<comment type="similarity">
    <text evidence="2">Belongs to the EBP2 family.</text>
</comment>
<dbReference type="GO" id="GO:0005730">
    <property type="term" value="C:nucleolus"/>
    <property type="evidence" value="ECO:0007669"/>
    <property type="project" value="UniProtKB-SubCell"/>
</dbReference>
<feature type="compositionally biased region" description="Low complexity" evidence="6">
    <location>
        <begin position="1"/>
        <end position="35"/>
    </location>
</feature>
<evidence type="ECO:0000256" key="3">
    <source>
        <dbReference type="ARBA" id="ARBA00022517"/>
    </source>
</evidence>
<dbReference type="Pfam" id="PF05890">
    <property type="entry name" value="Ebp2"/>
    <property type="match status" value="1"/>
</dbReference>
<feature type="region of interest" description="Disordered" evidence="6">
    <location>
        <begin position="263"/>
        <end position="299"/>
    </location>
</feature>
<dbReference type="PANTHER" id="PTHR13028">
    <property type="entry name" value="RRNA PROCESSING PROTEIN EBNA1-BINDING PROTEIN-RELATED"/>
    <property type="match status" value="1"/>
</dbReference>
<dbReference type="EMBL" id="ML769427">
    <property type="protein sequence ID" value="KAE9403222.1"/>
    <property type="molecule type" value="Genomic_DNA"/>
</dbReference>
<keyword evidence="3" id="KW-0690">Ribosome biogenesis</keyword>
<protein>
    <submittedName>
        <fullName evidence="7">Ebp2-domain-containing protein</fullName>
    </submittedName>
</protein>
<gene>
    <name evidence="7" type="ORF">BT96DRAFT_964556</name>
</gene>
<reference evidence="7" key="1">
    <citation type="journal article" date="2019" name="Environ. Microbiol.">
        <title>Fungal ecological strategies reflected in gene transcription - a case study of two litter decomposers.</title>
        <authorList>
            <person name="Barbi F."/>
            <person name="Kohler A."/>
            <person name="Barry K."/>
            <person name="Baskaran P."/>
            <person name="Daum C."/>
            <person name="Fauchery L."/>
            <person name="Ihrmark K."/>
            <person name="Kuo A."/>
            <person name="LaButti K."/>
            <person name="Lipzen A."/>
            <person name="Morin E."/>
            <person name="Grigoriev I.V."/>
            <person name="Henrissat B."/>
            <person name="Lindahl B."/>
            <person name="Martin F."/>
        </authorList>
    </citation>
    <scope>NUCLEOTIDE SEQUENCE</scope>
    <source>
        <strain evidence="7">JB14</strain>
    </source>
</reference>
<feature type="compositionally biased region" description="Gly residues" evidence="6">
    <location>
        <begin position="400"/>
        <end position="426"/>
    </location>
</feature>
<dbReference type="GO" id="GO:0030687">
    <property type="term" value="C:preribosome, large subunit precursor"/>
    <property type="evidence" value="ECO:0007669"/>
    <property type="project" value="TreeGrafter"/>
</dbReference>
<evidence type="ECO:0000256" key="4">
    <source>
        <dbReference type="ARBA" id="ARBA00023054"/>
    </source>
</evidence>
<dbReference type="GO" id="GO:0006364">
    <property type="term" value="P:rRNA processing"/>
    <property type="evidence" value="ECO:0007669"/>
    <property type="project" value="TreeGrafter"/>
</dbReference>
<evidence type="ECO:0000313" key="8">
    <source>
        <dbReference type="Proteomes" id="UP000799118"/>
    </source>
</evidence>
<dbReference type="OrthoDB" id="443772at2759"/>
<evidence type="ECO:0000313" key="7">
    <source>
        <dbReference type="EMBL" id="KAE9403222.1"/>
    </source>
</evidence>
<dbReference type="GO" id="GO:0034399">
    <property type="term" value="C:nuclear periphery"/>
    <property type="evidence" value="ECO:0007669"/>
    <property type="project" value="TreeGrafter"/>
</dbReference>
<evidence type="ECO:0000256" key="2">
    <source>
        <dbReference type="ARBA" id="ARBA00007336"/>
    </source>
</evidence>
<feature type="region of interest" description="Disordered" evidence="6">
    <location>
        <begin position="331"/>
        <end position="443"/>
    </location>
</feature>
<keyword evidence="5" id="KW-0539">Nucleus</keyword>
<evidence type="ECO:0000256" key="1">
    <source>
        <dbReference type="ARBA" id="ARBA00004604"/>
    </source>
</evidence>
<dbReference type="PANTHER" id="PTHR13028:SF0">
    <property type="entry name" value="RRNA-PROCESSING PROTEIN EBP2-RELATED"/>
    <property type="match status" value="1"/>
</dbReference>
<keyword evidence="8" id="KW-1185">Reference proteome</keyword>
<comment type="subcellular location">
    <subcellularLocation>
        <location evidence="1">Nucleus</location>
        <location evidence="1">Nucleolus</location>
    </subcellularLocation>
</comment>
<evidence type="ECO:0000256" key="5">
    <source>
        <dbReference type="ARBA" id="ARBA00023242"/>
    </source>
</evidence>
<feature type="compositionally biased region" description="Acidic residues" evidence="6">
    <location>
        <begin position="109"/>
        <end position="120"/>
    </location>
</feature>
<feature type="compositionally biased region" description="Acidic residues" evidence="6">
    <location>
        <begin position="49"/>
        <end position="83"/>
    </location>
</feature>
<sequence length="443" mass="48941">MPTTNSSKSKSKPASGSALKKTATATASSPPASVKTKTKAPKAKAAAPVEEEEGDKVDDEIADSNDGEEEDLDSDDGGVDEEGMERLMKALGDDGLDEFEQAQLQAALGEEEDSDDEENDNERRRNEEEEDEEEDSQYIQLEDVEEDIDDADAVPIQKVEINNEVALARIRESMQLDPSIPWTETLAVSYPHTIDADVNDDLNRELAFYKQALHSASHAKSLAAKSYPNFPWTRPNDYFAEMVKTDVHMERIRQRLLDEKAGIKKSEDKRKEREGKKFGKEVQMEKLRDRERGKKEMEERLKGLKRSKISFSLTSDVYSRTLRFPERKDILENPNADDDAFDVAVEDAISDRPAKRGRGGPAGGSRISRQGRDKKFGFGGAGRRSKQNTRDSTDNFDFGSGKGAGGRGRGSGRGGRGGSRGGGGGRGDSKRLGKSRRMDARSK</sequence>